<evidence type="ECO:0000256" key="3">
    <source>
        <dbReference type="ARBA" id="ARBA00022801"/>
    </source>
</evidence>
<dbReference type="InterPro" id="IPR017853">
    <property type="entry name" value="GH"/>
</dbReference>
<dbReference type="EC" id="3.2.1.78" evidence="2"/>
<keyword evidence="4" id="KW-0326">Glycosidase</keyword>
<evidence type="ECO:0000256" key="4">
    <source>
        <dbReference type="ARBA" id="ARBA00023295"/>
    </source>
</evidence>
<dbReference type="InterPro" id="IPR001547">
    <property type="entry name" value="Glyco_hydro_5"/>
</dbReference>
<protein>
    <recommendedName>
        <fullName evidence="2">mannan endo-1,4-beta-mannosidase</fullName>
        <ecNumber evidence="2">3.2.1.78</ecNumber>
    </recommendedName>
</protein>
<organism evidence="7">
    <name type="scientific">marine metagenome</name>
    <dbReference type="NCBI Taxonomy" id="408172"/>
    <lineage>
        <taxon>unclassified sequences</taxon>
        <taxon>metagenomes</taxon>
        <taxon>ecological metagenomes</taxon>
    </lineage>
</organism>
<feature type="region of interest" description="Disordered" evidence="5">
    <location>
        <begin position="387"/>
        <end position="407"/>
    </location>
</feature>
<proteinExistence type="predicted"/>
<evidence type="ECO:0000256" key="5">
    <source>
        <dbReference type="SAM" id="MobiDB-lite"/>
    </source>
</evidence>
<dbReference type="PANTHER" id="PTHR31451:SF40">
    <property type="entry name" value="GLYCOSIDE HYDROLASE FAMILY 5 DOMAIN-CONTAINING PROTEIN"/>
    <property type="match status" value="1"/>
</dbReference>
<evidence type="ECO:0000256" key="1">
    <source>
        <dbReference type="ARBA" id="ARBA00001678"/>
    </source>
</evidence>
<dbReference type="SUPFAM" id="SSF51445">
    <property type="entry name" value="(Trans)glycosidases"/>
    <property type="match status" value="1"/>
</dbReference>
<dbReference type="PANTHER" id="PTHR31451">
    <property type="match status" value="1"/>
</dbReference>
<dbReference type="GO" id="GO:0016985">
    <property type="term" value="F:mannan endo-1,4-beta-mannosidase activity"/>
    <property type="evidence" value="ECO:0007669"/>
    <property type="project" value="TreeGrafter"/>
</dbReference>
<dbReference type="Pfam" id="PF26410">
    <property type="entry name" value="GH5_mannosidase"/>
    <property type="match status" value="1"/>
</dbReference>
<comment type="catalytic activity">
    <reaction evidence="1">
        <text>Random hydrolysis of (1-&gt;4)-beta-D-mannosidic linkages in mannans, galactomannans and glucomannans.</text>
        <dbReference type="EC" id="3.2.1.78"/>
    </reaction>
</comment>
<accession>A0A382DK26</accession>
<sequence>MMIWSNIYRVGTIVFLLSGYASGQVANEFVRVNGKQFEINGMPYYFVGANLWYGAHLAVTDPERLINELDYLQELGISNLRILGAAEGAGEFRIRNSIQPEPGIINDEILAGLDFLLSEMAKRDMKAVVYLNNYWVWSGGMAQYVSWDTGEPYPNPHTETYHWSEFMDFSARFYSLPQAIEMSHNYIRQFIPRRNSITGILYRDDPTIMAWQLANEPRPGRRSPGYADVKGFHDWSGSTAALIKSLDPNHLVSTGSEGTIGCLDSDDCYTDAHGVDVDYLTMHVWIKNWNWFDPQRPEETLPAAKEKVRAYLARHVAIADSLDKPLVVEEFGCPRDKESYVPDSPVSIRDDYFKFLFDLIYENASNRGPLAGSNFWAWGGYGKPDQDRTYWGPGDDATGDPPQEPQGLYSIFASDATTLEIIQRQGQAMRAVKP</sequence>
<evidence type="ECO:0000313" key="7">
    <source>
        <dbReference type="EMBL" id="SVB38372.1"/>
    </source>
</evidence>
<reference evidence="7" key="1">
    <citation type="submission" date="2018-05" db="EMBL/GenBank/DDBJ databases">
        <authorList>
            <person name="Lanie J.A."/>
            <person name="Ng W.-L."/>
            <person name="Kazmierczak K.M."/>
            <person name="Andrzejewski T.M."/>
            <person name="Davidsen T.M."/>
            <person name="Wayne K.J."/>
            <person name="Tettelin H."/>
            <person name="Glass J.I."/>
            <person name="Rusch D."/>
            <person name="Podicherti R."/>
            <person name="Tsui H.-C.T."/>
            <person name="Winkler M.E."/>
        </authorList>
    </citation>
    <scope>NUCLEOTIDE SEQUENCE</scope>
</reference>
<dbReference type="Gene3D" id="3.20.20.80">
    <property type="entry name" value="Glycosidases"/>
    <property type="match status" value="1"/>
</dbReference>
<evidence type="ECO:0000256" key="2">
    <source>
        <dbReference type="ARBA" id="ARBA00012706"/>
    </source>
</evidence>
<dbReference type="AlphaFoldDB" id="A0A382DK26"/>
<evidence type="ECO:0000259" key="6">
    <source>
        <dbReference type="Pfam" id="PF26410"/>
    </source>
</evidence>
<feature type="domain" description="Glycoside hydrolase family 5" evidence="6">
    <location>
        <begin position="28"/>
        <end position="431"/>
    </location>
</feature>
<dbReference type="InterPro" id="IPR045053">
    <property type="entry name" value="MAN-like"/>
</dbReference>
<name>A0A382DK26_9ZZZZ</name>
<keyword evidence="3" id="KW-0378">Hydrolase</keyword>
<gene>
    <name evidence="7" type="ORF">METZ01_LOCUS191226</name>
</gene>
<dbReference type="EMBL" id="UINC01039620">
    <property type="protein sequence ID" value="SVB38372.1"/>
    <property type="molecule type" value="Genomic_DNA"/>
</dbReference>